<dbReference type="InterPro" id="IPR012368">
    <property type="entry name" value="OxRdtase_Mopterin-bd_su_IorB"/>
</dbReference>
<dbReference type="SUPFAM" id="SSF56003">
    <property type="entry name" value="Molybdenum cofactor-binding domain"/>
    <property type="match status" value="2"/>
</dbReference>
<dbReference type="OrthoDB" id="9767994at2"/>
<dbReference type="Gene3D" id="3.30.365.10">
    <property type="entry name" value="Aldehyde oxidase/xanthine dehydrogenase, molybdopterin binding domain"/>
    <property type="match status" value="4"/>
</dbReference>
<dbReference type="InterPro" id="IPR052516">
    <property type="entry name" value="N-heterocyclic_Hydroxylase"/>
</dbReference>
<dbReference type="Pfam" id="PF02738">
    <property type="entry name" value="MoCoBD_1"/>
    <property type="match status" value="1"/>
</dbReference>
<evidence type="ECO:0000313" key="3">
    <source>
        <dbReference type="Proteomes" id="UP000306918"/>
    </source>
</evidence>
<gene>
    <name evidence="2" type="ORF">FAM09_19350</name>
</gene>
<proteinExistence type="predicted"/>
<feature type="domain" description="Aldehyde oxidase/xanthine dehydrogenase a/b hammerhead" evidence="1">
    <location>
        <begin position="203"/>
        <end position="284"/>
    </location>
</feature>
<accession>A0A4S8HRF3</accession>
<dbReference type="EMBL" id="STFF01000005">
    <property type="protein sequence ID" value="THU37109.1"/>
    <property type="molecule type" value="Genomic_DNA"/>
</dbReference>
<name>A0A4S8HRF3_9BACT</name>
<dbReference type="InterPro" id="IPR000674">
    <property type="entry name" value="Ald_Oxase/Xan_DH_a/b"/>
</dbReference>
<dbReference type="Pfam" id="PF20256">
    <property type="entry name" value="MoCoBD_2"/>
    <property type="match status" value="2"/>
</dbReference>
<comment type="caution">
    <text evidence="2">The sequence shown here is derived from an EMBL/GenBank/DDBJ whole genome shotgun (WGS) entry which is preliminary data.</text>
</comment>
<evidence type="ECO:0000259" key="1">
    <source>
        <dbReference type="SMART" id="SM01008"/>
    </source>
</evidence>
<sequence length="719" mass="79155">MNRRNFIKNTGCLAIGFSISGSFIDAPSPMMQELPESIKRHPNINAWLEVLANGQVRIFTGKLELGQGISTAISQVAAEELDLTMENVEIVLADTLRTPDEGYTVGSGSIEQSAMAVRFAAAAARHKLLELAAQQLNVSVDQLTMKEGKISTITGDRSITFNQLLNGKQITDKIQAPVTLKPKENYKLVGKAIPRNDINRMVRGEQFYIQDLRFPGMVYASIVRPPAYEAKLLHLDEKALQKNIPGILKTVVNGSFIGVIAKEEYQAIKAQRWLQKHSKWSAGTQLPAGTDLVTYLKTLPVQTKRDNEKGSMPTDTSSFIKAQYFKPYHMHASIGPSCAVGIYENGRLHVWSHSQGIFPLRESLAKLLQLKIEQIDVTGVPGSGCYGHNGADDAAADVALLAMAYPGKHIRLQWTREEEHAWEPYGSAMIMEVAAVLDSSGKINSWQYDLWSDTHSTRPGGNANNLLAAQYYSTPLKEKQGFSGGGFRNSEPYYSFPNYQVNGHMFKGPLRTSALRSLGAYANVFAIESFMDELAEKAGKDPFTFRLMHLTDERAKAVIRKVQELIADVKQAANTGIGIAFSRYKNSAAYCAVAAQVQVQPKEGTIKVQKMWAAIDAGEVINIDGLINQTEGGMIQSASWTIMEQVRFDAQHISSRDWVSYPIMRFSQIPEVEVAVLNQPNEKAMGAGEAAQGPAAAAIANAVYKVGGKRIRHLPLHKR</sequence>
<organism evidence="2 3">
    <name type="scientific">Niastella caeni</name>
    <dbReference type="NCBI Taxonomy" id="2569763"/>
    <lineage>
        <taxon>Bacteria</taxon>
        <taxon>Pseudomonadati</taxon>
        <taxon>Bacteroidota</taxon>
        <taxon>Chitinophagia</taxon>
        <taxon>Chitinophagales</taxon>
        <taxon>Chitinophagaceae</taxon>
        <taxon>Niastella</taxon>
    </lineage>
</organism>
<dbReference type="PIRSF" id="PIRSF036389">
    <property type="entry name" value="IOR_B"/>
    <property type="match status" value="1"/>
</dbReference>
<keyword evidence="3" id="KW-1185">Reference proteome</keyword>
<dbReference type="PANTHER" id="PTHR47495">
    <property type="entry name" value="ALDEHYDE DEHYDROGENASE"/>
    <property type="match status" value="1"/>
</dbReference>
<dbReference type="RefSeq" id="WP_136578783.1">
    <property type="nucleotide sequence ID" value="NZ_STFF01000005.1"/>
</dbReference>
<dbReference type="Proteomes" id="UP000306918">
    <property type="component" value="Unassembled WGS sequence"/>
</dbReference>
<dbReference type="Gene3D" id="3.90.1170.50">
    <property type="entry name" value="Aldehyde oxidase/xanthine dehydrogenase, a/b hammerhead"/>
    <property type="match status" value="1"/>
</dbReference>
<dbReference type="InterPro" id="IPR008274">
    <property type="entry name" value="AldOxase/xan_DH_MoCoBD1"/>
</dbReference>
<reference evidence="2 3" key="1">
    <citation type="submission" date="2019-04" db="EMBL/GenBank/DDBJ databases">
        <title>Niastella caeni sp. nov., isolated from activated sludge.</title>
        <authorList>
            <person name="Sheng M."/>
        </authorList>
    </citation>
    <scope>NUCLEOTIDE SEQUENCE [LARGE SCALE GENOMIC DNA]</scope>
    <source>
        <strain evidence="2 3">HX-2-15</strain>
    </source>
</reference>
<dbReference type="GO" id="GO:0016491">
    <property type="term" value="F:oxidoreductase activity"/>
    <property type="evidence" value="ECO:0007669"/>
    <property type="project" value="InterPro"/>
</dbReference>
<dbReference type="InterPro" id="IPR046867">
    <property type="entry name" value="AldOxase/xan_DH_MoCoBD2"/>
</dbReference>
<protein>
    <submittedName>
        <fullName evidence="2">Xanthine dehydrogenase family protein molybdopterin-binding subunit</fullName>
    </submittedName>
</protein>
<dbReference type="PANTHER" id="PTHR47495:SF1">
    <property type="entry name" value="BLL3820 PROTEIN"/>
    <property type="match status" value="1"/>
</dbReference>
<evidence type="ECO:0000313" key="2">
    <source>
        <dbReference type="EMBL" id="THU37109.1"/>
    </source>
</evidence>
<dbReference type="AlphaFoldDB" id="A0A4S8HRF3"/>
<dbReference type="SMART" id="SM01008">
    <property type="entry name" value="Ald_Xan_dh_C"/>
    <property type="match status" value="1"/>
</dbReference>
<dbReference type="InterPro" id="IPR037165">
    <property type="entry name" value="AldOxase/xan_DH_Mopterin-bd_sf"/>
</dbReference>